<dbReference type="InterPro" id="IPR009003">
    <property type="entry name" value="Peptidase_S1_PA"/>
</dbReference>
<proteinExistence type="inferred from homology"/>
<comment type="similarity">
    <text evidence="8">Belongs to the peptidase S1 family. CLIP subfamily.</text>
</comment>
<dbReference type="SUPFAM" id="SSF50494">
    <property type="entry name" value="Trypsin-like serine proteases"/>
    <property type="match status" value="1"/>
</dbReference>
<evidence type="ECO:0000256" key="8">
    <source>
        <dbReference type="ARBA" id="ARBA00024195"/>
    </source>
</evidence>
<keyword evidence="3 9" id="KW-0645">Protease</keyword>
<dbReference type="InterPro" id="IPR022700">
    <property type="entry name" value="CLIP"/>
</dbReference>
<dbReference type="AlphaFoldDB" id="A0AAJ7RKF2"/>
<dbReference type="Pfam" id="PF00089">
    <property type="entry name" value="Trypsin"/>
    <property type="match status" value="1"/>
</dbReference>
<evidence type="ECO:0000256" key="6">
    <source>
        <dbReference type="ARBA" id="ARBA00022825"/>
    </source>
</evidence>
<evidence type="ECO:0000256" key="4">
    <source>
        <dbReference type="ARBA" id="ARBA00022729"/>
    </source>
</evidence>
<sequence length="408" mass="44009">MDKIRCYSMESLLNCAEVEIGICDSDPSAIVTERVKSSLKHIGDICNLKSGAPGKCSTLENCQSVYSQLVAGNPPDTLCGFSGFEPIVCCPSSTSRPSTTTEAITTATSADESVGSIARQKCAEYSSSVYALVIPPTLIDKRPVNISVCAITSKKLIVGGTRADPKEFPHMAAVGFQKGSQEIGWFCGGTLVSERFVMTAAHCTYSAEWGKAAWVRVGDLNLVSSNDNAKPQNRRVIERIKHPEYKRPSQYHDIALLKLESPVEFNAFVRPACLHTGNTLEAQTKGVATGWGHVEWQGDGGSNDLLKVTLSLVPQSSCNESFSSGTVDSKIRFGIVGDWQICAGEVGKDTCQGDSGGPLAIFNTDHYCMYDVIGVTSFGRLCGSIVPGVYTRVSYYVPWLESIIWPQS</sequence>
<evidence type="ECO:0000256" key="3">
    <source>
        <dbReference type="ARBA" id="ARBA00022670"/>
    </source>
</evidence>
<accession>A0AAJ7RKF2</accession>
<keyword evidence="4" id="KW-0732">Signal</keyword>
<organism evidence="11 12">
    <name type="scientific">Cephus cinctus</name>
    <name type="common">Wheat stem sawfly</name>
    <dbReference type="NCBI Taxonomy" id="211228"/>
    <lineage>
        <taxon>Eukaryota</taxon>
        <taxon>Metazoa</taxon>
        <taxon>Ecdysozoa</taxon>
        <taxon>Arthropoda</taxon>
        <taxon>Hexapoda</taxon>
        <taxon>Insecta</taxon>
        <taxon>Pterygota</taxon>
        <taxon>Neoptera</taxon>
        <taxon>Endopterygota</taxon>
        <taxon>Hymenoptera</taxon>
        <taxon>Cephoidea</taxon>
        <taxon>Cephidae</taxon>
        <taxon>Cephus</taxon>
    </lineage>
</organism>
<dbReference type="PROSITE" id="PS00134">
    <property type="entry name" value="TRYPSIN_HIS"/>
    <property type="match status" value="1"/>
</dbReference>
<evidence type="ECO:0000313" key="11">
    <source>
        <dbReference type="Proteomes" id="UP000694920"/>
    </source>
</evidence>
<evidence type="ECO:0000313" key="12">
    <source>
        <dbReference type="RefSeq" id="XP_024942564.1"/>
    </source>
</evidence>
<dbReference type="GO" id="GO:0005576">
    <property type="term" value="C:extracellular region"/>
    <property type="evidence" value="ECO:0007669"/>
    <property type="project" value="UniProtKB-SubCell"/>
</dbReference>
<evidence type="ECO:0000256" key="5">
    <source>
        <dbReference type="ARBA" id="ARBA00022801"/>
    </source>
</evidence>
<evidence type="ECO:0000256" key="9">
    <source>
        <dbReference type="RuleBase" id="RU363034"/>
    </source>
</evidence>
<comment type="subcellular location">
    <subcellularLocation>
        <location evidence="1">Secreted</location>
    </subcellularLocation>
</comment>
<keyword evidence="2" id="KW-0964">Secreted</keyword>
<evidence type="ECO:0000256" key="2">
    <source>
        <dbReference type="ARBA" id="ARBA00022525"/>
    </source>
</evidence>
<dbReference type="GO" id="GO:0004252">
    <property type="term" value="F:serine-type endopeptidase activity"/>
    <property type="evidence" value="ECO:0007669"/>
    <property type="project" value="InterPro"/>
</dbReference>
<dbReference type="InterPro" id="IPR018114">
    <property type="entry name" value="TRYPSIN_HIS"/>
</dbReference>
<evidence type="ECO:0000256" key="1">
    <source>
        <dbReference type="ARBA" id="ARBA00004613"/>
    </source>
</evidence>
<dbReference type="GeneID" id="107269502"/>
<dbReference type="CDD" id="cd00190">
    <property type="entry name" value="Tryp_SPc"/>
    <property type="match status" value="1"/>
</dbReference>
<dbReference type="SMART" id="SM00020">
    <property type="entry name" value="Tryp_SPc"/>
    <property type="match status" value="1"/>
</dbReference>
<gene>
    <name evidence="12" type="primary">LOC107269502</name>
</gene>
<dbReference type="PRINTS" id="PR00722">
    <property type="entry name" value="CHYMOTRYPSIN"/>
</dbReference>
<dbReference type="GO" id="GO:0006508">
    <property type="term" value="P:proteolysis"/>
    <property type="evidence" value="ECO:0007669"/>
    <property type="project" value="UniProtKB-KW"/>
</dbReference>
<reference evidence="12" key="1">
    <citation type="submission" date="2025-08" db="UniProtKB">
        <authorList>
            <consortium name="RefSeq"/>
        </authorList>
    </citation>
    <scope>IDENTIFICATION</scope>
</reference>
<dbReference type="PANTHER" id="PTHR24256">
    <property type="entry name" value="TRYPTASE-RELATED"/>
    <property type="match status" value="1"/>
</dbReference>
<dbReference type="PROSITE" id="PS50240">
    <property type="entry name" value="TRYPSIN_DOM"/>
    <property type="match status" value="1"/>
</dbReference>
<dbReference type="Proteomes" id="UP000694920">
    <property type="component" value="Unplaced"/>
</dbReference>
<dbReference type="InterPro" id="IPR001254">
    <property type="entry name" value="Trypsin_dom"/>
</dbReference>
<dbReference type="PROSITE" id="PS00135">
    <property type="entry name" value="TRYPSIN_SER"/>
    <property type="match status" value="1"/>
</dbReference>
<dbReference type="InterPro" id="IPR033116">
    <property type="entry name" value="TRYPSIN_SER"/>
</dbReference>
<evidence type="ECO:0000259" key="10">
    <source>
        <dbReference type="PROSITE" id="PS50240"/>
    </source>
</evidence>
<dbReference type="InterPro" id="IPR043504">
    <property type="entry name" value="Peptidase_S1_PA_chymotrypsin"/>
</dbReference>
<keyword evidence="6 9" id="KW-0720">Serine protease</keyword>
<dbReference type="FunFam" id="2.40.10.10:FF:000015">
    <property type="entry name" value="Atrial natriuretic peptide-converting enzyme"/>
    <property type="match status" value="1"/>
</dbReference>
<dbReference type="RefSeq" id="XP_024942564.1">
    <property type="nucleotide sequence ID" value="XM_025086796.1"/>
</dbReference>
<evidence type="ECO:0000256" key="7">
    <source>
        <dbReference type="ARBA" id="ARBA00023157"/>
    </source>
</evidence>
<keyword evidence="11" id="KW-1185">Reference proteome</keyword>
<name>A0AAJ7RKF2_CEPCN</name>
<dbReference type="Gene3D" id="2.40.10.10">
    <property type="entry name" value="Trypsin-like serine proteases"/>
    <property type="match status" value="1"/>
</dbReference>
<protein>
    <submittedName>
        <fullName evidence="12">Serine protease snake isoform X1</fullName>
    </submittedName>
</protein>
<dbReference type="InterPro" id="IPR001314">
    <property type="entry name" value="Peptidase_S1A"/>
</dbReference>
<keyword evidence="5 9" id="KW-0378">Hydrolase</keyword>
<keyword evidence="7" id="KW-1015">Disulfide bond</keyword>
<feature type="domain" description="Peptidase S1" evidence="10">
    <location>
        <begin position="157"/>
        <end position="405"/>
    </location>
</feature>
<dbReference type="SMART" id="SM00680">
    <property type="entry name" value="CLIP"/>
    <property type="match status" value="1"/>
</dbReference>
<dbReference type="InterPro" id="IPR051487">
    <property type="entry name" value="Ser/Thr_Proteases_Immune/Dev"/>
</dbReference>